<dbReference type="Pfam" id="PF21866">
    <property type="entry name" value="DUF6915"/>
    <property type="match status" value="1"/>
</dbReference>
<accession>A0ABT5WLP4</accession>
<evidence type="ECO:0000259" key="1">
    <source>
        <dbReference type="Pfam" id="PF21866"/>
    </source>
</evidence>
<organism evidence="2 3">
    <name type="scientific">Novosphingobium album</name>
    <name type="common">ex Liu et al. 2023</name>
    <dbReference type="NCBI Taxonomy" id="3031130"/>
    <lineage>
        <taxon>Bacteria</taxon>
        <taxon>Pseudomonadati</taxon>
        <taxon>Pseudomonadota</taxon>
        <taxon>Alphaproteobacteria</taxon>
        <taxon>Sphingomonadales</taxon>
        <taxon>Sphingomonadaceae</taxon>
        <taxon>Novosphingobium</taxon>
    </lineage>
</organism>
<dbReference type="EMBL" id="JARESE010000011">
    <property type="protein sequence ID" value="MDE8650965.1"/>
    <property type="molecule type" value="Genomic_DNA"/>
</dbReference>
<sequence length="142" mass="15928">MAHCYYHALSSVRKWGGAVEDYLALHQWFDQSKAIFADPRHRALRHHAEGIFMLETLFGATIVNTAGRVVPVRLVGEQHVREDLGSIPSFADWARLITPQAWMLRGQRLDEPDPVIGEDFADDGAVPSGSPIKARRSVRVEI</sequence>
<dbReference type="RefSeq" id="WP_275227053.1">
    <property type="nucleotide sequence ID" value="NZ_JARESE010000011.1"/>
</dbReference>
<dbReference type="InterPro" id="IPR054061">
    <property type="entry name" value="DUF6915"/>
</dbReference>
<name>A0ABT5WLP4_9SPHN</name>
<protein>
    <recommendedName>
        <fullName evidence="1">DUF6915 domain-containing protein</fullName>
    </recommendedName>
</protein>
<proteinExistence type="predicted"/>
<evidence type="ECO:0000313" key="2">
    <source>
        <dbReference type="EMBL" id="MDE8650965.1"/>
    </source>
</evidence>
<feature type="domain" description="DUF6915" evidence="1">
    <location>
        <begin position="2"/>
        <end position="103"/>
    </location>
</feature>
<gene>
    <name evidence="2" type="ORF">PYV00_04430</name>
</gene>
<dbReference type="Proteomes" id="UP001216253">
    <property type="component" value="Unassembled WGS sequence"/>
</dbReference>
<reference evidence="2 3" key="1">
    <citation type="submission" date="2023-03" db="EMBL/GenBank/DDBJ databases">
        <title>NovoSphingobium album sp. nov. isolated from polycyclic aromatic hydrocarbons- and heavy-metal polluted soil.</title>
        <authorList>
            <person name="Liu Z."/>
            <person name="Wang K."/>
        </authorList>
    </citation>
    <scope>NUCLEOTIDE SEQUENCE [LARGE SCALE GENOMIC DNA]</scope>
    <source>
        <strain evidence="2 3">H3SJ31-1</strain>
    </source>
</reference>
<evidence type="ECO:0000313" key="3">
    <source>
        <dbReference type="Proteomes" id="UP001216253"/>
    </source>
</evidence>
<keyword evidence="3" id="KW-1185">Reference proteome</keyword>
<comment type="caution">
    <text evidence="2">The sequence shown here is derived from an EMBL/GenBank/DDBJ whole genome shotgun (WGS) entry which is preliminary data.</text>
</comment>